<keyword evidence="4" id="KW-1133">Transmembrane helix</keyword>
<proteinExistence type="predicted"/>
<dbReference type="Gene3D" id="3.80.10.10">
    <property type="entry name" value="Ribonuclease Inhibitor"/>
    <property type="match status" value="1"/>
</dbReference>
<evidence type="ECO:0000256" key="2">
    <source>
        <dbReference type="ARBA" id="ARBA00022692"/>
    </source>
</evidence>
<dbReference type="GO" id="GO:0016020">
    <property type="term" value="C:membrane"/>
    <property type="evidence" value="ECO:0007669"/>
    <property type="project" value="UniProtKB-SubCell"/>
</dbReference>
<keyword evidence="3" id="KW-0732">Signal</keyword>
<keyword evidence="6" id="KW-0675">Receptor</keyword>
<keyword evidence="9" id="KW-1185">Reference proteome</keyword>
<dbReference type="EMBL" id="JBCGBO010000024">
    <property type="protein sequence ID" value="KAK9181588.1"/>
    <property type="molecule type" value="Genomic_DNA"/>
</dbReference>
<reference evidence="8 9" key="1">
    <citation type="submission" date="2024-05" db="EMBL/GenBank/DDBJ databases">
        <title>Haplotype-resolved chromosome-level genome assembly of Huyou (Citrus changshanensis).</title>
        <authorList>
            <person name="Miao C."/>
            <person name="Chen W."/>
            <person name="Wu Y."/>
            <person name="Wang L."/>
            <person name="Zhao S."/>
            <person name="Grierson D."/>
            <person name="Xu C."/>
            <person name="Chen K."/>
        </authorList>
    </citation>
    <scope>NUCLEOTIDE SEQUENCE [LARGE SCALE GENOMIC DNA]</scope>
    <source>
        <strain evidence="8">01-14</strain>
        <tissue evidence="8">Leaf</tissue>
    </source>
</reference>
<keyword evidence="2" id="KW-0812">Transmembrane</keyword>
<evidence type="ECO:0000256" key="6">
    <source>
        <dbReference type="ARBA" id="ARBA00023170"/>
    </source>
</evidence>
<organism evidence="8 9">
    <name type="scientific">Citrus x changshan-huyou</name>
    <dbReference type="NCBI Taxonomy" id="2935761"/>
    <lineage>
        <taxon>Eukaryota</taxon>
        <taxon>Viridiplantae</taxon>
        <taxon>Streptophyta</taxon>
        <taxon>Embryophyta</taxon>
        <taxon>Tracheophyta</taxon>
        <taxon>Spermatophyta</taxon>
        <taxon>Magnoliopsida</taxon>
        <taxon>eudicotyledons</taxon>
        <taxon>Gunneridae</taxon>
        <taxon>Pentapetalae</taxon>
        <taxon>rosids</taxon>
        <taxon>malvids</taxon>
        <taxon>Sapindales</taxon>
        <taxon>Rutaceae</taxon>
        <taxon>Aurantioideae</taxon>
        <taxon>Citrus</taxon>
    </lineage>
</organism>
<name>A0AAP0LR54_9ROSI</name>
<evidence type="ECO:0000256" key="1">
    <source>
        <dbReference type="ARBA" id="ARBA00004479"/>
    </source>
</evidence>
<dbReference type="AlphaFoldDB" id="A0AAP0LR54"/>
<evidence type="ECO:0000256" key="4">
    <source>
        <dbReference type="ARBA" id="ARBA00022989"/>
    </source>
</evidence>
<accession>A0AAP0LR54</accession>
<dbReference type="PANTHER" id="PTHR48063">
    <property type="entry name" value="LRR RECEPTOR-LIKE KINASE"/>
    <property type="match status" value="1"/>
</dbReference>
<evidence type="ECO:0000256" key="7">
    <source>
        <dbReference type="ARBA" id="ARBA00023180"/>
    </source>
</evidence>
<evidence type="ECO:0000313" key="8">
    <source>
        <dbReference type="EMBL" id="KAK9181588.1"/>
    </source>
</evidence>
<dbReference type="InterPro" id="IPR032675">
    <property type="entry name" value="LRR_dom_sf"/>
</dbReference>
<protein>
    <submittedName>
        <fullName evidence="8">Uncharacterized protein</fullName>
    </submittedName>
</protein>
<dbReference type="PANTHER" id="PTHR48063:SF101">
    <property type="entry name" value="LRR RECEPTOR-LIKE SERINE_THREONINE-PROTEIN KINASE FLS2"/>
    <property type="match status" value="1"/>
</dbReference>
<evidence type="ECO:0000256" key="5">
    <source>
        <dbReference type="ARBA" id="ARBA00023136"/>
    </source>
</evidence>
<dbReference type="InterPro" id="IPR046956">
    <property type="entry name" value="RLP23-like"/>
</dbReference>
<evidence type="ECO:0000313" key="9">
    <source>
        <dbReference type="Proteomes" id="UP001428341"/>
    </source>
</evidence>
<gene>
    <name evidence="8" type="ORF">WN944_024726</name>
</gene>
<dbReference type="Proteomes" id="UP001428341">
    <property type="component" value="Unassembled WGS sequence"/>
</dbReference>
<comment type="subcellular location">
    <subcellularLocation>
        <location evidence="1">Membrane</location>
        <topology evidence="1">Single-pass type I membrane protein</topology>
    </subcellularLocation>
</comment>
<keyword evidence="7" id="KW-0325">Glycoprotein</keyword>
<evidence type="ECO:0000256" key="3">
    <source>
        <dbReference type="ARBA" id="ARBA00022729"/>
    </source>
</evidence>
<sequence>MSNNNLSTKITSSGTQLPTFNASSYMGNPELCGSPLPEKFAGEEPTADQVPAAVIKHDSEEEDGFITKCLHYHGSWLCHRLLWILRCLTAEQELGTCLFRSY</sequence>
<keyword evidence="5" id="KW-0472">Membrane</keyword>
<comment type="caution">
    <text evidence="8">The sequence shown here is derived from an EMBL/GenBank/DDBJ whole genome shotgun (WGS) entry which is preliminary data.</text>
</comment>